<dbReference type="AlphaFoldDB" id="A0A4Q0VUD6"/>
<evidence type="ECO:0000313" key="3">
    <source>
        <dbReference type="Proteomes" id="UP000290649"/>
    </source>
</evidence>
<name>A0A4Q0VUD6_9BACI</name>
<keyword evidence="3" id="KW-1185">Reference proteome</keyword>
<gene>
    <name evidence="2" type="ORF">DS745_07300</name>
</gene>
<dbReference type="Gene3D" id="3.90.1340.10">
    <property type="entry name" value="Phage tail collar domain"/>
    <property type="match status" value="1"/>
</dbReference>
<sequence>MKRLLVVIVLAFSILAGYLLTKTQHEPVLAASSESYIGTVQLFAFNYAPQGWVRCEGQLLPLAQNTALFSLIGINYGGDGKSTFALPDLRGLSPVPGMEYYINLQGIYPSRN</sequence>
<feature type="domain" description="Phage tail collar" evidence="1">
    <location>
        <begin position="38"/>
        <end position="93"/>
    </location>
</feature>
<dbReference type="InterPro" id="IPR011083">
    <property type="entry name" value="Phage_tail_collar_dom"/>
</dbReference>
<proteinExistence type="predicted"/>
<dbReference type="EMBL" id="QOUX01000026">
    <property type="protein sequence ID" value="RXJ02301.1"/>
    <property type="molecule type" value="Genomic_DNA"/>
</dbReference>
<evidence type="ECO:0000259" key="1">
    <source>
        <dbReference type="Pfam" id="PF07484"/>
    </source>
</evidence>
<dbReference type="SUPFAM" id="SSF88874">
    <property type="entry name" value="Receptor-binding domain of short tail fibre protein gp12"/>
    <property type="match status" value="1"/>
</dbReference>
<dbReference type="InterPro" id="IPR037053">
    <property type="entry name" value="Phage_tail_collar_dom_sf"/>
</dbReference>
<protein>
    <submittedName>
        <fullName evidence="2">Microcystin-dependent protein</fullName>
    </submittedName>
</protein>
<dbReference type="Proteomes" id="UP000290649">
    <property type="component" value="Unassembled WGS sequence"/>
</dbReference>
<reference evidence="2 3" key="1">
    <citation type="journal article" date="2019" name="Int. J. Syst. Evol. Microbiol.">
        <title>Anaerobacillus alkaliphilus sp. nov., a novel alkaliphilic and moderately halophilic bacterium.</title>
        <authorList>
            <person name="Borsodi A.K."/>
            <person name="Aszalos J.M."/>
            <person name="Bihari P."/>
            <person name="Nagy I."/>
            <person name="Schumann P."/>
            <person name="Sproer C."/>
            <person name="Kovacs A.L."/>
            <person name="Boka K."/>
            <person name="Dobosy P."/>
            <person name="Ovari M."/>
            <person name="Szili-Kovacs T."/>
            <person name="Toth E."/>
        </authorList>
    </citation>
    <scope>NUCLEOTIDE SEQUENCE [LARGE SCALE GENOMIC DNA]</scope>
    <source>
        <strain evidence="2 3">B16-10</strain>
    </source>
</reference>
<organism evidence="2 3">
    <name type="scientific">Anaerobacillus alkaliphilus</name>
    <dbReference type="NCBI Taxonomy" id="1548597"/>
    <lineage>
        <taxon>Bacteria</taxon>
        <taxon>Bacillati</taxon>
        <taxon>Bacillota</taxon>
        <taxon>Bacilli</taxon>
        <taxon>Bacillales</taxon>
        <taxon>Bacillaceae</taxon>
        <taxon>Anaerobacillus</taxon>
    </lineage>
</organism>
<dbReference type="Pfam" id="PF07484">
    <property type="entry name" value="Collar"/>
    <property type="match status" value="1"/>
</dbReference>
<evidence type="ECO:0000313" key="2">
    <source>
        <dbReference type="EMBL" id="RXJ02301.1"/>
    </source>
</evidence>
<accession>A0A4Q0VUD6</accession>
<dbReference type="OrthoDB" id="9810174at2"/>
<comment type="caution">
    <text evidence="2">The sequence shown here is derived from an EMBL/GenBank/DDBJ whole genome shotgun (WGS) entry which is preliminary data.</text>
</comment>